<dbReference type="InterPro" id="IPR018050">
    <property type="entry name" value="Pmannose_isomerase-type1_CS"/>
</dbReference>
<comment type="similarity">
    <text evidence="2">Belongs to the mannose-6-phosphate isomerase type 1 family.</text>
</comment>
<evidence type="ECO:0000259" key="9">
    <source>
        <dbReference type="Pfam" id="PF20511"/>
    </source>
</evidence>
<dbReference type="GO" id="GO:0005975">
    <property type="term" value="P:carbohydrate metabolic process"/>
    <property type="evidence" value="ECO:0007669"/>
    <property type="project" value="InterPro"/>
</dbReference>
<evidence type="ECO:0000313" key="11">
    <source>
        <dbReference type="Proteomes" id="UP000215771"/>
    </source>
</evidence>
<evidence type="ECO:0000256" key="3">
    <source>
        <dbReference type="ARBA" id="ARBA00011956"/>
    </source>
</evidence>
<dbReference type="Gene3D" id="1.10.441.10">
    <property type="entry name" value="Phosphomannose Isomerase, domain 2"/>
    <property type="match status" value="1"/>
</dbReference>
<dbReference type="InterPro" id="IPR046457">
    <property type="entry name" value="PMI_typeI_cat"/>
</dbReference>
<dbReference type="PANTHER" id="PTHR10309">
    <property type="entry name" value="MANNOSE-6-PHOSPHATE ISOMERASE"/>
    <property type="match status" value="1"/>
</dbReference>
<dbReference type="GO" id="GO:0008270">
    <property type="term" value="F:zinc ion binding"/>
    <property type="evidence" value="ECO:0007669"/>
    <property type="project" value="InterPro"/>
</dbReference>
<evidence type="ECO:0000256" key="2">
    <source>
        <dbReference type="ARBA" id="ARBA00010772"/>
    </source>
</evidence>
<dbReference type="InterPro" id="IPR014710">
    <property type="entry name" value="RmlC-like_jellyroll"/>
</dbReference>
<feature type="binding site" evidence="8">
    <location>
        <position position="95"/>
    </location>
    <ligand>
        <name>Zn(2+)</name>
        <dbReference type="ChEBI" id="CHEBI:29105"/>
    </ligand>
</feature>
<keyword evidence="5 8" id="KW-0862">Zinc</keyword>
<comment type="caution">
    <text evidence="10">The sequence shown here is derived from an EMBL/GenBank/DDBJ whole genome shotgun (WGS) entry which is preliminary data.</text>
</comment>
<dbReference type="GO" id="GO:0005829">
    <property type="term" value="C:cytosol"/>
    <property type="evidence" value="ECO:0007669"/>
    <property type="project" value="TreeGrafter"/>
</dbReference>
<evidence type="ECO:0000256" key="8">
    <source>
        <dbReference type="PIRSR" id="PIRSR001480-2"/>
    </source>
</evidence>
<feature type="binding site" evidence="8">
    <location>
        <position position="268"/>
    </location>
    <ligand>
        <name>Zn(2+)</name>
        <dbReference type="ChEBI" id="CHEBI:29105"/>
    </ligand>
</feature>
<keyword evidence="6 10" id="KW-0413">Isomerase</keyword>
<dbReference type="PRINTS" id="PR00714">
    <property type="entry name" value="MAN6PISMRASE"/>
</dbReference>
<evidence type="ECO:0000256" key="7">
    <source>
        <dbReference type="PIRSR" id="PIRSR001480-1"/>
    </source>
</evidence>
<protein>
    <recommendedName>
        <fullName evidence="3">mannose-6-phosphate isomerase</fullName>
        <ecNumber evidence="3">5.3.1.8</ecNumber>
    </recommendedName>
</protein>
<dbReference type="AlphaFoldDB" id="A0A269PA89"/>
<feature type="domain" description="Phosphomannose isomerase type I catalytic" evidence="9">
    <location>
        <begin position="4"/>
        <end position="146"/>
    </location>
</feature>
<dbReference type="CDD" id="cd07011">
    <property type="entry name" value="cupin_PMI_type_I_N"/>
    <property type="match status" value="1"/>
</dbReference>
<keyword evidence="4 8" id="KW-0479">Metal-binding</keyword>
<accession>A0A269PA89</accession>
<dbReference type="PROSITE" id="PS00965">
    <property type="entry name" value="PMI_I_1"/>
    <property type="match status" value="1"/>
</dbReference>
<dbReference type="PANTHER" id="PTHR10309:SF0">
    <property type="entry name" value="MANNOSE-6-PHOSPHATE ISOMERASE"/>
    <property type="match status" value="1"/>
</dbReference>
<comment type="catalytic activity">
    <reaction evidence="1">
        <text>D-mannose 6-phosphate = D-fructose 6-phosphate</text>
        <dbReference type="Rhea" id="RHEA:12356"/>
        <dbReference type="ChEBI" id="CHEBI:58735"/>
        <dbReference type="ChEBI" id="CHEBI:61527"/>
        <dbReference type="EC" id="5.3.1.8"/>
    </reaction>
</comment>
<comment type="cofactor">
    <cofactor evidence="8">
        <name>Zn(2+)</name>
        <dbReference type="ChEBI" id="CHEBI:29105"/>
    </cofactor>
    <text evidence="8">Binds 1 zinc ion per subunit.</text>
</comment>
<dbReference type="Pfam" id="PF20511">
    <property type="entry name" value="PMI_typeI_cat"/>
    <property type="match status" value="1"/>
</dbReference>
<dbReference type="GO" id="GO:0004476">
    <property type="term" value="F:mannose-6-phosphate isomerase activity"/>
    <property type="evidence" value="ECO:0007669"/>
    <property type="project" value="UniProtKB-EC"/>
</dbReference>
<evidence type="ECO:0000256" key="5">
    <source>
        <dbReference type="ARBA" id="ARBA00022833"/>
    </source>
</evidence>
<gene>
    <name evidence="10" type="primary">manA</name>
    <name evidence="10" type="ORF">CIG21_12080</name>
</gene>
<feature type="binding site" evidence="8">
    <location>
        <position position="93"/>
    </location>
    <ligand>
        <name>Zn(2+)</name>
        <dbReference type="ChEBI" id="CHEBI:29105"/>
    </ligand>
</feature>
<dbReference type="EMBL" id="NQMQ01000041">
    <property type="protein sequence ID" value="PAJ67876.1"/>
    <property type="molecule type" value="Genomic_DNA"/>
</dbReference>
<evidence type="ECO:0000256" key="1">
    <source>
        <dbReference type="ARBA" id="ARBA00000757"/>
    </source>
</evidence>
<proteinExistence type="inferred from homology"/>
<dbReference type="RefSeq" id="WP_095279041.1">
    <property type="nucleotide sequence ID" value="NZ_CP047655.1"/>
</dbReference>
<dbReference type="Proteomes" id="UP000215771">
    <property type="component" value="Unassembled WGS sequence"/>
</dbReference>
<feature type="binding site" evidence="8">
    <location>
        <position position="130"/>
    </location>
    <ligand>
        <name>Zn(2+)</name>
        <dbReference type="ChEBI" id="CHEBI:29105"/>
    </ligand>
</feature>
<dbReference type="Gene3D" id="2.60.120.10">
    <property type="entry name" value="Jelly Rolls"/>
    <property type="match status" value="2"/>
</dbReference>
<sequence length="409" mass="43597">MELLEPALRTYPWGSRTMLADLRGTASPAPSPEAELWFGAHPAAPSTIGSRGLDAIIADDPRAALGQRVADKFDEHLPFLLKLLAAGAPLSLQAHPSKAQAVEGFRSEEAAGIDLHDPRRNYKDPNHKPELIVALTQFKALAGFRPYARTARLLDALGSPLLNRYTSMVDPSEEEASLRALFTTLISLPRKASNLLIDETVNRARTLLENPDEAGGAGVEPWMVEVLTMFLELAAAYPGDIGALAALLLNYFTLEPGEALYLDAGQLHAYQSGLGVEIMANSDNVLRGGLTSKHVDVPELVRVLKFEALEAPRAKTRAADGGASGEEFVLPMEDFRLSRYALSEGAELAVESDGPAIVLCTSGEAVGRGAAGEELILRPGQAAWVPASDARVVFTAEGADGAELFLASV</sequence>
<feature type="active site" evidence="7">
    <location>
        <position position="287"/>
    </location>
</feature>
<evidence type="ECO:0000313" key="10">
    <source>
        <dbReference type="EMBL" id="PAJ67876.1"/>
    </source>
</evidence>
<dbReference type="NCBIfam" id="TIGR00218">
    <property type="entry name" value="manA"/>
    <property type="match status" value="1"/>
</dbReference>
<reference evidence="10 11" key="1">
    <citation type="submission" date="2017-08" db="EMBL/GenBank/DDBJ databases">
        <authorList>
            <person name="de Groot N.N."/>
        </authorList>
    </citation>
    <scope>NUCLEOTIDE SEQUENCE [LARGE SCALE GENOMIC DNA]</scope>
    <source>
        <strain evidence="10 11">NBT06-6</strain>
    </source>
</reference>
<dbReference type="GO" id="GO:0009298">
    <property type="term" value="P:GDP-mannose biosynthetic process"/>
    <property type="evidence" value="ECO:0007669"/>
    <property type="project" value="InterPro"/>
</dbReference>
<dbReference type="SUPFAM" id="SSF51182">
    <property type="entry name" value="RmlC-like cupins"/>
    <property type="match status" value="1"/>
</dbReference>
<dbReference type="InterPro" id="IPR016305">
    <property type="entry name" value="Mannose-6-P_Isomerase"/>
</dbReference>
<dbReference type="InterPro" id="IPR001250">
    <property type="entry name" value="Man6P_Isoase-1"/>
</dbReference>
<name>A0A269PA89_9CORY</name>
<organism evidence="10 11">
    <name type="scientific">Corynebacterium hadale</name>
    <dbReference type="NCBI Taxonomy" id="2026255"/>
    <lineage>
        <taxon>Bacteria</taxon>
        <taxon>Bacillati</taxon>
        <taxon>Actinomycetota</taxon>
        <taxon>Actinomycetes</taxon>
        <taxon>Mycobacteriales</taxon>
        <taxon>Corynebacteriaceae</taxon>
        <taxon>Corynebacterium</taxon>
    </lineage>
</organism>
<evidence type="ECO:0000256" key="4">
    <source>
        <dbReference type="ARBA" id="ARBA00022723"/>
    </source>
</evidence>
<dbReference type="PIRSF" id="PIRSF001480">
    <property type="entry name" value="Mannose-6-phosphate_isomerase"/>
    <property type="match status" value="1"/>
</dbReference>
<dbReference type="EC" id="5.3.1.8" evidence="3"/>
<evidence type="ECO:0000256" key="6">
    <source>
        <dbReference type="ARBA" id="ARBA00023235"/>
    </source>
</evidence>
<dbReference type="InterPro" id="IPR011051">
    <property type="entry name" value="RmlC_Cupin_sf"/>
</dbReference>